<evidence type="ECO:0000256" key="6">
    <source>
        <dbReference type="ARBA" id="ARBA00023136"/>
    </source>
</evidence>
<keyword evidence="5 7" id="KW-1133">Transmembrane helix</keyword>
<feature type="transmembrane region" description="Helical" evidence="7">
    <location>
        <begin position="205"/>
        <end position="222"/>
    </location>
</feature>
<dbReference type="EMBL" id="QRDY01000007">
    <property type="protein sequence ID" value="RED59276.1"/>
    <property type="molecule type" value="Genomic_DNA"/>
</dbReference>
<feature type="transmembrane region" description="Helical" evidence="7">
    <location>
        <begin position="97"/>
        <end position="117"/>
    </location>
</feature>
<feature type="transmembrane region" description="Helical" evidence="7">
    <location>
        <begin position="21"/>
        <end position="39"/>
    </location>
</feature>
<dbReference type="PANTHER" id="PTHR40074:SF2">
    <property type="entry name" value="O-ACETYLTRANSFERASE WECH"/>
    <property type="match status" value="1"/>
</dbReference>
<feature type="transmembrane region" description="Helical" evidence="7">
    <location>
        <begin position="234"/>
        <end position="253"/>
    </location>
</feature>
<dbReference type="OrthoDB" id="5808342at2"/>
<feature type="transmembrane region" description="Helical" evidence="7">
    <location>
        <begin position="327"/>
        <end position="348"/>
    </location>
</feature>
<proteinExistence type="inferred from homology"/>
<organism evidence="9 10">
    <name type="scientific">Cohnella lupini</name>
    <dbReference type="NCBI Taxonomy" id="1294267"/>
    <lineage>
        <taxon>Bacteria</taxon>
        <taxon>Bacillati</taxon>
        <taxon>Bacillota</taxon>
        <taxon>Bacilli</taxon>
        <taxon>Bacillales</taxon>
        <taxon>Paenibacillaceae</taxon>
        <taxon>Cohnella</taxon>
    </lineage>
</organism>
<dbReference type="GO" id="GO:0005886">
    <property type="term" value="C:plasma membrane"/>
    <property type="evidence" value="ECO:0007669"/>
    <property type="project" value="UniProtKB-SubCell"/>
</dbReference>
<evidence type="ECO:0000313" key="9">
    <source>
        <dbReference type="EMBL" id="RED59276.1"/>
    </source>
</evidence>
<reference evidence="9 10" key="1">
    <citation type="submission" date="2018-07" db="EMBL/GenBank/DDBJ databases">
        <title>Genomic Encyclopedia of Type Strains, Phase III (KMG-III): the genomes of soil and plant-associated and newly described type strains.</title>
        <authorList>
            <person name="Whitman W."/>
        </authorList>
    </citation>
    <scope>NUCLEOTIDE SEQUENCE [LARGE SCALE GENOMIC DNA]</scope>
    <source>
        <strain evidence="9 10">CECT 8236</strain>
    </source>
</reference>
<feature type="transmembrane region" description="Helical" evidence="7">
    <location>
        <begin position="296"/>
        <end position="315"/>
    </location>
</feature>
<evidence type="ECO:0000313" key="10">
    <source>
        <dbReference type="Proteomes" id="UP000256869"/>
    </source>
</evidence>
<dbReference type="Pfam" id="PF01757">
    <property type="entry name" value="Acyl_transf_3"/>
    <property type="match status" value="1"/>
</dbReference>
<keyword evidence="6 7" id="KW-0472">Membrane</keyword>
<comment type="caution">
    <text evidence="9">The sequence shown here is derived from an EMBL/GenBank/DDBJ whole genome shotgun (WGS) entry which is preliminary data.</text>
</comment>
<evidence type="ECO:0000259" key="8">
    <source>
        <dbReference type="Pfam" id="PF01757"/>
    </source>
</evidence>
<evidence type="ECO:0000256" key="5">
    <source>
        <dbReference type="ARBA" id="ARBA00022989"/>
    </source>
</evidence>
<comment type="similarity">
    <text evidence="2">Belongs to the acyltransferase 3 family.</text>
</comment>
<dbReference type="AlphaFoldDB" id="A0A3D9IDI1"/>
<sequence length="353" mass="39847">MLVLLQRSSRILNTRKTDKPNFGGLDWIKLLAALLVVANHTSPLLSFGSDIAVVLSGIVTRIAVPIFFMTSGFFYFRKLTRDPRTDNRTLRGYLGKIGKLYGIAILLYVPFNLYTGYFKDDFSAYSLFKDIVFDGTFYHLWYLPALLIGISLTSYLYRKVSLDSLLAISGMLYIVGLLGDSYYGFIASSPGISDIYDSMFTVFDYTRNGLFYAPIYIALGAFAARRKQRVRSPLANACLFFGSLVCLLGEGMLLHSTDMPRHDSMYVFALPATYYLFQWALQWKGKSNKVSRDWRVWIYILHPAAIVFVRGAAKAVKLESIFIANSLIHFVSVCLLSIIMAAVAVKILGFRRK</sequence>
<feature type="domain" description="Acyltransferase 3" evidence="8">
    <location>
        <begin position="24"/>
        <end position="343"/>
    </location>
</feature>
<keyword evidence="3" id="KW-1003">Cell membrane</keyword>
<dbReference type="GO" id="GO:0009246">
    <property type="term" value="P:enterobacterial common antigen biosynthetic process"/>
    <property type="evidence" value="ECO:0007669"/>
    <property type="project" value="TreeGrafter"/>
</dbReference>
<evidence type="ECO:0000256" key="1">
    <source>
        <dbReference type="ARBA" id="ARBA00004651"/>
    </source>
</evidence>
<keyword evidence="10" id="KW-1185">Reference proteome</keyword>
<keyword evidence="9" id="KW-0012">Acyltransferase</keyword>
<feature type="transmembrane region" description="Helical" evidence="7">
    <location>
        <begin position="51"/>
        <end position="76"/>
    </location>
</feature>
<evidence type="ECO:0000256" key="7">
    <source>
        <dbReference type="SAM" id="Phobius"/>
    </source>
</evidence>
<feature type="transmembrane region" description="Helical" evidence="7">
    <location>
        <begin position="137"/>
        <end position="157"/>
    </location>
</feature>
<protein>
    <submittedName>
        <fullName evidence="9">Surface polysaccharide O-acyltransferase-like enzyme</fullName>
    </submittedName>
</protein>
<gene>
    <name evidence="9" type="ORF">DFP95_107115</name>
</gene>
<dbReference type="PANTHER" id="PTHR40074">
    <property type="entry name" value="O-ACETYLTRANSFERASE WECH"/>
    <property type="match status" value="1"/>
</dbReference>
<evidence type="ECO:0000256" key="2">
    <source>
        <dbReference type="ARBA" id="ARBA00007400"/>
    </source>
</evidence>
<feature type="transmembrane region" description="Helical" evidence="7">
    <location>
        <begin position="164"/>
        <end position="185"/>
    </location>
</feature>
<keyword evidence="4 7" id="KW-0812">Transmembrane</keyword>
<comment type="subcellular location">
    <subcellularLocation>
        <location evidence="1">Cell membrane</location>
        <topology evidence="1">Multi-pass membrane protein</topology>
    </subcellularLocation>
</comment>
<dbReference type="InterPro" id="IPR002656">
    <property type="entry name" value="Acyl_transf_3_dom"/>
</dbReference>
<dbReference type="Proteomes" id="UP000256869">
    <property type="component" value="Unassembled WGS sequence"/>
</dbReference>
<evidence type="ECO:0000256" key="4">
    <source>
        <dbReference type="ARBA" id="ARBA00022692"/>
    </source>
</evidence>
<dbReference type="GO" id="GO:0016413">
    <property type="term" value="F:O-acetyltransferase activity"/>
    <property type="evidence" value="ECO:0007669"/>
    <property type="project" value="TreeGrafter"/>
</dbReference>
<name>A0A3D9IDI1_9BACL</name>
<feature type="transmembrane region" description="Helical" evidence="7">
    <location>
        <begin position="265"/>
        <end position="284"/>
    </location>
</feature>
<evidence type="ECO:0000256" key="3">
    <source>
        <dbReference type="ARBA" id="ARBA00022475"/>
    </source>
</evidence>
<keyword evidence="9" id="KW-0808">Transferase</keyword>
<accession>A0A3D9IDI1</accession>